<evidence type="ECO:0000313" key="2">
    <source>
        <dbReference type="EMBL" id="NME67182.1"/>
    </source>
</evidence>
<dbReference type="InterPro" id="IPR033390">
    <property type="entry name" value="Rv2179c-like"/>
</dbReference>
<dbReference type="Proteomes" id="UP000576082">
    <property type="component" value="Unassembled WGS sequence"/>
</dbReference>
<sequence>MKELMIDIETLGVKRGCLILSIGAKFFDKNGLTDASFYSVLNRSMSELHSWEVDEKTLEWWYDQDPDVRNEAFSGKTHPGTAIENLASFILKHKGDEEIKVWANPPQFDLEILKAYFHFYEVKLPWSHRDERCLRTYVYENGGKELKYKYLNASNERHNALVDCDLQIRYLTALRSVMQGVDPSIFHLNPSKNA</sequence>
<organism evidence="2 3">
    <name type="scientific">Flammeovirga aprica JL-4</name>
    <dbReference type="NCBI Taxonomy" id="694437"/>
    <lineage>
        <taxon>Bacteria</taxon>
        <taxon>Pseudomonadati</taxon>
        <taxon>Bacteroidota</taxon>
        <taxon>Cytophagia</taxon>
        <taxon>Cytophagales</taxon>
        <taxon>Flammeovirgaceae</taxon>
        <taxon>Flammeovirga</taxon>
    </lineage>
</organism>
<keyword evidence="3" id="KW-1185">Reference proteome</keyword>
<dbReference type="GO" id="GO:0003676">
    <property type="term" value="F:nucleic acid binding"/>
    <property type="evidence" value="ECO:0007669"/>
    <property type="project" value="InterPro"/>
</dbReference>
<dbReference type="InterPro" id="IPR012337">
    <property type="entry name" value="RNaseH-like_sf"/>
</dbReference>
<accession>A0A7X9P2F7</accession>
<proteinExistence type="predicted"/>
<dbReference type="InterPro" id="IPR036397">
    <property type="entry name" value="RNaseH_sf"/>
</dbReference>
<dbReference type="Gene3D" id="3.30.420.10">
    <property type="entry name" value="Ribonuclease H-like superfamily/Ribonuclease H"/>
    <property type="match status" value="1"/>
</dbReference>
<protein>
    <submittedName>
        <fullName evidence="2">3'-5' exoribonuclease</fullName>
    </submittedName>
</protein>
<dbReference type="EMBL" id="JABANE010000008">
    <property type="protein sequence ID" value="NME67182.1"/>
    <property type="molecule type" value="Genomic_DNA"/>
</dbReference>
<gene>
    <name evidence="2" type="ORF">HHU12_04305</name>
</gene>
<dbReference type="Pfam" id="PF16473">
    <property type="entry name" value="Rv2179c-like"/>
    <property type="match status" value="1"/>
</dbReference>
<evidence type="ECO:0000259" key="1">
    <source>
        <dbReference type="Pfam" id="PF16473"/>
    </source>
</evidence>
<reference evidence="2 3" key="1">
    <citation type="submission" date="2020-04" db="EMBL/GenBank/DDBJ databases">
        <title>Flammeovirga sp. SR4, a novel species isolated from seawater.</title>
        <authorList>
            <person name="Wang X."/>
        </authorList>
    </citation>
    <scope>NUCLEOTIDE SEQUENCE [LARGE SCALE GENOMIC DNA]</scope>
    <source>
        <strain evidence="2 3">ATCC 23126</strain>
    </source>
</reference>
<feature type="domain" description="3'-5' exoribonuclease Rv2179c-like" evidence="1">
    <location>
        <begin position="3"/>
        <end position="173"/>
    </location>
</feature>
<dbReference type="AlphaFoldDB" id="A0A7X9P2F7"/>
<dbReference type="SUPFAM" id="SSF53098">
    <property type="entry name" value="Ribonuclease H-like"/>
    <property type="match status" value="1"/>
</dbReference>
<name>A0A7X9P2F7_9BACT</name>
<dbReference type="RefSeq" id="WP_169655341.1">
    <property type="nucleotide sequence ID" value="NZ_JABANE010000008.1"/>
</dbReference>
<evidence type="ECO:0000313" key="3">
    <source>
        <dbReference type="Proteomes" id="UP000576082"/>
    </source>
</evidence>
<comment type="caution">
    <text evidence="2">The sequence shown here is derived from an EMBL/GenBank/DDBJ whole genome shotgun (WGS) entry which is preliminary data.</text>
</comment>